<accession>A0A2U8WJI1</accession>
<dbReference type="EMBL" id="CP029553">
    <property type="protein sequence ID" value="AWN46404.1"/>
    <property type="molecule type" value="Genomic_DNA"/>
</dbReference>
<feature type="domain" description="DUF6894" evidence="1">
    <location>
        <begin position="3"/>
        <end position="72"/>
    </location>
</feature>
<dbReference type="Pfam" id="PF21834">
    <property type="entry name" value="DUF6894"/>
    <property type="match status" value="1"/>
</dbReference>
<name>A0A2U8WJI1_9HYPH</name>
<dbReference type="AlphaFoldDB" id="A0A2U8WJI1"/>
<keyword evidence="3" id="KW-1185">Reference proteome</keyword>
<dbReference type="InterPro" id="IPR054189">
    <property type="entry name" value="DUF6894"/>
</dbReference>
<evidence type="ECO:0000313" key="2">
    <source>
        <dbReference type="EMBL" id="AWN46404.1"/>
    </source>
</evidence>
<dbReference type="KEGG" id="mtea:DK419_08810"/>
<sequence length="101" mass="11082">MARYYFDVHDGKHLTRDDVGTECGGPDTIRFEAMMALPAIARDVIPKDGDRQALTVLVRNASNLIVYTATMTFASIWLGEDVPPVAESPDQATEARARWGG</sequence>
<organism evidence="2 3">
    <name type="scientific">Methylobacterium terrae</name>
    <dbReference type="NCBI Taxonomy" id="2202827"/>
    <lineage>
        <taxon>Bacteria</taxon>
        <taxon>Pseudomonadati</taxon>
        <taxon>Pseudomonadota</taxon>
        <taxon>Alphaproteobacteria</taxon>
        <taxon>Hyphomicrobiales</taxon>
        <taxon>Methylobacteriaceae</taxon>
        <taxon>Methylobacterium</taxon>
    </lineage>
</organism>
<reference evidence="2 3" key="1">
    <citation type="submission" date="2018-05" db="EMBL/GenBank/DDBJ databases">
        <title>Complete Genome Sequence of Methylobacterium sp. 17Sr1-28.</title>
        <authorList>
            <person name="Srinivasan S."/>
        </authorList>
    </citation>
    <scope>NUCLEOTIDE SEQUENCE [LARGE SCALE GENOMIC DNA]</scope>
    <source>
        <strain evidence="2 3">17Sr1-28</strain>
    </source>
</reference>
<dbReference type="Proteomes" id="UP000245444">
    <property type="component" value="Chromosome"/>
</dbReference>
<proteinExistence type="predicted"/>
<evidence type="ECO:0000313" key="3">
    <source>
        <dbReference type="Proteomes" id="UP000245444"/>
    </source>
</evidence>
<gene>
    <name evidence="2" type="ORF">DK419_08810</name>
</gene>
<protein>
    <recommendedName>
        <fullName evidence="1">DUF6894 domain-containing protein</fullName>
    </recommendedName>
</protein>
<dbReference type="RefSeq" id="WP_109958749.1">
    <property type="nucleotide sequence ID" value="NZ_CP029553.1"/>
</dbReference>
<evidence type="ECO:0000259" key="1">
    <source>
        <dbReference type="Pfam" id="PF21834"/>
    </source>
</evidence>
<dbReference type="OrthoDB" id="8242967at2"/>